<feature type="transmembrane region" description="Helical" evidence="6">
    <location>
        <begin position="180"/>
        <end position="203"/>
    </location>
</feature>
<reference evidence="10" key="1">
    <citation type="submission" date="2021-01" db="EMBL/GenBank/DDBJ databases">
        <title>Stenotrophomonas maltophilia.</title>
        <authorList>
            <person name="Yu Y."/>
        </authorList>
    </citation>
    <scope>NUCLEOTIDE SEQUENCE [LARGE SCALE GENOMIC DNA]</scope>
    <source>
        <strain evidence="10">As-6</strain>
    </source>
</reference>
<evidence type="ECO:0000256" key="4">
    <source>
        <dbReference type="ARBA" id="ARBA00022989"/>
    </source>
</evidence>
<dbReference type="PANTHER" id="PTHR30294:SF46">
    <property type="entry name" value="ABC TRANSPORTER PERMEASE"/>
    <property type="match status" value="1"/>
</dbReference>
<dbReference type="Pfam" id="PF12698">
    <property type="entry name" value="ABC2_membrane_3"/>
    <property type="match status" value="1"/>
</dbReference>
<dbReference type="InterPro" id="IPR013525">
    <property type="entry name" value="ABC2_TM"/>
</dbReference>
<feature type="transmembrane region" description="Helical" evidence="6">
    <location>
        <begin position="12"/>
        <end position="35"/>
    </location>
</feature>
<keyword evidence="5 6" id="KW-0472">Membrane</keyword>
<keyword evidence="4 6" id="KW-1133">Transmembrane helix</keyword>
<comment type="caution">
    <text evidence="8">The sequence shown here is derived from an EMBL/GenBank/DDBJ whole genome shotgun (WGS) entry which is preliminary data.</text>
</comment>
<dbReference type="AlphaFoldDB" id="A0AAW4GIV4"/>
<evidence type="ECO:0000313" key="10">
    <source>
        <dbReference type="Proteomes" id="UP000749453"/>
    </source>
</evidence>
<feature type="domain" description="ABC-2 type transporter transmembrane" evidence="7">
    <location>
        <begin position="23"/>
        <end position="362"/>
    </location>
</feature>
<name>A0AAW4GIV4_9GAMM</name>
<evidence type="ECO:0000256" key="6">
    <source>
        <dbReference type="SAM" id="Phobius"/>
    </source>
</evidence>
<dbReference type="InterPro" id="IPR051449">
    <property type="entry name" value="ABC-2_transporter_component"/>
</dbReference>
<dbReference type="Proteomes" id="UP000749453">
    <property type="component" value="Unassembled WGS sequence"/>
</dbReference>
<gene>
    <name evidence="8" type="ORF">JJW18_10305</name>
    <name evidence="9" type="ORF">JJW19_12545</name>
</gene>
<evidence type="ECO:0000256" key="2">
    <source>
        <dbReference type="ARBA" id="ARBA00022475"/>
    </source>
</evidence>
<dbReference type="Proteomes" id="UP000784064">
    <property type="component" value="Unassembled WGS sequence"/>
</dbReference>
<evidence type="ECO:0000256" key="1">
    <source>
        <dbReference type="ARBA" id="ARBA00004651"/>
    </source>
</evidence>
<evidence type="ECO:0000256" key="5">
    <source>
        <dbReference type="ARBA" id="ARBA00023136"/>
    </source>
</evidence>
<protein>
    <submittedName>
        <fullName evidence="8">ABC transporter permease</fullName>
    </submittedName>
</protein>
<keyword evidence="2" id="KW-1003">Cell membrane</keyword>
<accession>A0AAW4GIV4</accession>
<feature type="transmembrane region" description="Helical" evidence="6">
    <location>
        <begin position="258"/>
        <end position="279"/>
    </location>
</feature>
<dbReference type="EMBL" id="JAFFTA010000017">
    <property type="protein sequence ID" value="MBM9913865.1"/>
    <property type="molecule type" value="Genomic_DNA"/>
</dbReference>
<feature type="transmembrane region" description="Helical" evidence="6">
    <location>
        <begin position="286"/>
        <end position="307"/>
    </location>
</feature>
<sequence>MSRIWHSLRQTLLAVLCDRYAIVVMVGAVILYSFFYPAAYRHQVAGNLPVLVVDEDHSATSRELLRKLDSLRVAHVVGQPADLQDARAQLEAGHAEGIVLIPANLERDILRGHPAKLVLLGNGAYLGRASWVLGSVADALGAFGRDAAVTQAAFMGAPQAPPVALVQRPLYNTQEGYGSAIVPGVAELIVHQTLLMGIGVLLGGRRLVLGRRLRFDLPTLTGMALGFGLIGLFGLFWYAGFTAWVQDYPRGGNPLGQLLGGTLFIAATVAFGLFVGSFFRTRERAFQYIIATSIPLFFLASLSWPAVMTPRPLVWLAQLLPTTSGINLMVRLNQMDATLAEVSHELITLAVLLVLYSALALWRLHSKKGAEGKRAT</sequence>
<dbReference type="Gene3D" id="3.40.1710.10">
    <property type="entry name" value="abc type-2 transporter like domain"/>
    <property type="match status" value="1"/>
</dbReference>
<evidence type="ECO:0000313" key="9">
    <source>
        <dbReference type="EMBL" id="MBM9938970.1"/>
    </source>
</evidence>
<reference evidence="8" key="2">
    <citation type="submission" date="2021-01" db="EMBL/GenBank/DDBJ databases">
        <authorList>
            <person name="Yu Y."/>
        </authorList>
    </citation>
    <scope>NUCLEOTIDE SEQUENCE</scope>
    <source>
        <strain evidence="8">As-5</strain>
        <strain evidence="9">As-6</strain>
    </source>
</reference>
<keyword evidence="10" id="KW-1185">Reference proteome</keyword>
<feature type="transmembrane region" description="Helical" evidence="6">
    <location>
        <begin position="215"/>
        <end position="238"/>
    </location>
</feature>
<evidence type="ECO:0000313" key="11">
    <source>
        <dbReference type="Proteomes" id="UP000784064"/>
    </source>
</evidence>
<dbReference type="PANTHER" id="PTHR30294">
    <property type="entry name" value="MEMBRANE COMPONENT OF ABC TRANSPORTER YHHJ-RELATED"/>
    <property type="match status" value="1"/>
</dbReference>
<comment type="subcellular location">
    <subcellularLocation>
        <location evidence="1">Cell membrane</location>
        <topology evidence="1">Multi-pass membrane protein</topology>
    </subcellularLocation>
</comment>
<proteinExistence type="predicted"/>
<evidence type="ECO:0000259" key="7">
    <source>
        <dbReference type="Pfam" id="PF12698"/>
    </source>
</evidence>
<dbReference type="GO" id="GO:0140359">
    <property type="term" value="F:ABC-type transporter activity"/>
    <property type="evidence" value="ECO:0007669"/>
    <property type="project" value="InterPro"/>
</dbReference>
<dbReference type="EMBL" id="JAFFTB010000021">
    <property type="protein sequence ID" value="MBM9938970.1"/>
    <property type="molecule type" value="Genomic_DNA"/>
</dbReference>
<dbReference type="GO" id="GO:0005886">
    <property type="term" value="C:plasma membrane"/>
    <property type="evidence" value="ECO:0007669"/>
    <property type="project" value="UniProtKB-SubCell"/>
</dbReference>
<feature type="transmembrane region" description="Helical" evidence="6">
    <location>
        <begin position="346"/>
        <end position="364"/>
    </location>
</feature>
<organism evidence="8 11">
    <name type="scientific">Stenotrophomonas lactitubi</name>
    <dbReference type="NCBI Taxonomy" id="2045214"/>
    <lineage>
        <taxon>Bacteria</taxon>
        <taxon>Pseudomonadati</taxon>
        <taxon>Pseudomonadota</taxon>
        <taxon>Gammaproteobacteria</taxon>
        <taxon>Lysobacterales</taxon>
        <taxon>Lysobacteraceae</taxon>
        <taxon>Stenotrophomonas</taxon>
    </lineage>
</organism>
<evidence type="ECO:0000313" key="8">
    <source>
        <dbReference type="EMBL" id="MBM9913865.1"/>
    </source>
</evidence>
<keyword evidence="3 6" id="KW-0812">Transmembrane</keyword>
<evidence type="ECO:0000256" key="3">
    <source>
        <dbReference type="ARBA" id="ARBA00022692"/>
    </source>
</evidence>
<dbReference type="RefSeq" id="WP_205404844.1">
    <property type="nucleotide sequence ID" value="NZ_JAFFTA010000017.1"/>
</dbReference>